<dbReference type="InterPro" id="IPR005467">
    <property type="entry name" value="His_kinase_dom"/>
</dbReference>
<dbReference type="SMART" id="SM00387">
    <property type="entry name" value="HATPase_c"/>
    <property type="match status" value="1"/>
</dbReference>
<comment type="catalytic activity">
    <reaction evidence="1">
        <text>ATP + protein L-histidine = ADP + protein N-phospho-L-histidine.</text>
        <dbReference type="EC" id="2.7.13.3"/>
    </reaction>
</comment>
<dbReference type="AlphaFoldDB" id="A0A1M6XW04"/>
<evidence type="ECO:0000313" key="8">
    <source>
        <dbReference type="Proteomes" id="UP000184386"/>
    </source>
</evidence>
<dbReference type="Pfam" id="PF02518">
    <property type="entry name" value="HATPase_c"/>
    <property type="match status" value="1"/>
</dbReference>
<dbReference type="InterPro" id="IPR036097">
    <property type="entry name" value="HisK_dim/P_sf"/>
</dbReference>
<evidence type="ECO:0000256" key="3">
    <source>
        <dbReference type="ARBA" id="ARBA00022553"/>
    </source>
</evidence>
<accession>A0A1M6XW04</accession>
<proteinExistence type="predicted"/>
<dbReference type="PANTHER" id="PTHR43547">
    <property type="entry name" value="TWO-COMPONENT HISTIDINE KINASE"/>
    <property type="match status" value="1"/>
</dbReference>
<keyword evidence="8" id="KW-1185">Reference proteome</keyword>
<dbReference type="RefSeq" id="WP_073278715.1">
    <property type="nucleotide sequence ID" value="NZ_FRAC01000023.1"/>
</dbReference>
<evidence type="ECO:0000313" key="7">
    <source>
        <dbReference type="EMBL" id="SHL09995.1"/>
    </source>
</evidence>
<dbReference type="InterPro" id="IPR036890">
    <property type="entry name" value="HATPase_C_sf"/>
</dbReference>
<dbReference type="SUPFAM" id="SSF47384">
    <property type="entry name" value="Homodimeric domain of signal transducing histidine kinase"/>
    <property type="match status" value="1"/>
</dbReference>
<dbReference type="STRING" id="1121322.SAMN02745136_04085"/>
<gene>
    <name evidence="7" type="ORF">SAMN02745136_04085</name>
</gene>
<keyword evidence="3" id="KW-0597">Phosphoprotein</keyword>
<name>A0A1M6XW04_9FIRM</name>
<evidence type="ECO:0000259" key="6">
    <source>
        <dbReference type="PROSITE" id="PS50109"/>
    </source>
</evidence>
<dbReference type="Pfam" id="PF00512">
    <property type="entry name" value="HisKA"/>
    <property type="match status" value="1"/>
</dbReference>
<keyword evidence="4 7" id="KW-0418">Kinase</keyword>
<evidence type="ECO:0000256" key="2">
    <source>
        <dbReference type="ARBA" id="ARBA00012438"/>
    </source>
</evidence>
<sequence>MLFSNEEQHKLQDLMSSNDDFAYFMTKSLDGYKSISSQICHELRNPLTLIKSTSQLIEANNPEVINIKYWEQLKDDIHELELLLEDFSTYNHSNAVNRQDQNILLLLKSILASFQAAASQKGVEVLLSIDNENIPCYTLYSFDRIKMKQVIINILKNALEATEKGDYIRIACKSEDPSNLLITISNNGSPIPEDVLPTIFTPFVTYKANGTGLGLAISSNIINAHGGSLTVKSEREETSFYINLPL</sequence>
<dbReference type="CDD" id="cd00075">
    <property type="entry name" value="HATPase"/>
    <property type="match status" value="1"/>
</dbReference>
<dbReference type="InterPro" id="IPR004358">
    <property type="entry name" value="Sig_transdc_His_kin-like_C"/>
</dbReference>
<keyword evidence="5" id="KW-0902">Two-component regulatory system</keyword>
<dbReference type="PANTHER" id="PTHR43547:SF2">
    <property type="entry name" value="HYBRID SIGNAL TRANSDUCTION HISTIDINE KINASE C"/>
    <property type="match status" value="1"/>
</dbReference>
<dbReference type="PRINTS" id="PR00344">
    <property type="entry name" value="BCTRLSENSOR"/>
</dbReference>
<dbReference type="Gene3D" id="1.10.287.130">
    <property type="match status" value="1"/>
</dbReference>
<organism evidence="7 8">
    <name type="scientific">Anaerocolumna jejuensis DSM 15929</name>
    <dbReference type="NCBI Taxonomy" id="1121322"/>
    <lineage>
        <taxon>Bacteria</taxon>
        <taxon>Bacillati</taxon>
        <taxon>Bacillota</taxon>
        <taxon>Clostridia</taxon>
        <taxon>Lachnospirales</taxon>
        <taxon>Lachnospiraceae</taxon>
        <taxon>Anaerocolumna</taxon>
    </lineage>
</organism>
<feature type="domain" description="Histidine kinase" evidence="6">
    <location>
        <begin position="38"/>
        <end position="246"/>
    </location>
</feature>
<keyword evidence="4 7" id="KW-0808">Transferase</keyword>
<dbReference type="InterPro" id="IPR003594">
    <property type="entry name" value="HATPase_dom"/>
</dbReference>
<evidence type="ECO:0000256" key="4">
    <source>
        <dbReference type="ARBA" id="ARBA00022777"/>
    </source>
</evidence>
<reference evidence="7 8" key="1">
    <citation type="submission" date="2016-11" db="EMBL/GenBank/DDBJ databases">
        <authorList>
            <person name="Jaros S."/>
            <person name="Januszkiewicz K."/>
            <person name="Wedrychowicz H."/>
        </authorList>
    </citation>
    <scope>NUCLEOTIDE SEQUENCE [LARGE SCALE GENOMIC DNA]</scope>
    <source>
        <strain evidence="7 8">DSM 15929</strain>
    </source>
</reference>
<evidence type="ECO:0000256" key="5">
    <source>
        <dbReference type="ARBA" id="ARBA00023012"/>
    </source>
</evidence>
<protein>
    <recommendedName>
        <fullName evidence="2">histidine kinase</fullName>
        <ecNumber evidence="2">2.7.13.3</ecNumber>
    </recommendedName>
</protein>
<dbReference type="PROSITE" id="PS50109">
    <property type="entry name" value="HIS_KIN"/>
    <property type="match status" value="1"/>
</dbReference>
<dbReference type="CDD" id="cd00082">
    <property type="entry name" value="HisKA"/>
    <property type="match status" value="1"/>
</dbReference>
<dbReference type="InterPro" id="IPR003661">
    <property type="entry name" value="HisK_dim/P_dom"/>
</dbReference>
<dbReference type="SUPFAM" id="SSF55874">
    <property type="entry name" value="ATPase domain of HSP90 chaperone/DNA topoisomerase II/histidine kinase"/>
    <property type="match status" value="1"/>
</dbReference>
<evidence type="ECO:0000256" key="1">
    <source>
        <dbReference type="ARBA" id="ARBA00000085"/>
    </source>
</evidence>
<dbReference type="Gene3D" id="3.30.565.10">
    <property type="entry name" value="Histidine kinase-like ATPase, C-terminal domain"/>
    <property type="match status" value="1"/>
</dbReference>
<dbReference type="EC" id="2.7.13.3" evidence="2"/>
<dbReference type="Proteomes" id="UP000184386">
    <property type="component" value="Unassembled WGS sequence"/>
</dbReference>
<dbReference type="OrthoDB" id="9815750at2"/>
<dbReference type="GO" id="GO:0000155">
    <property type="term" value="F:phosphorelay sensor kinase activity"/>
    <property type="evidence" value="ECO:0007669"/>
    <property type="project" value="InterPro"/>
</dbReference>
<dbReference type="EMBL" id="FRAC01000023">
    <property type="protein sequence ID" value="SHL09995.1"/>
    <property type="molecule type" value="Genomic_DNA"/>
</dbReference>